<evidence type="ECO:0000256" key="1">
    <source>
        <dbReference type="SAM" id="MobiDB-lite"/>
    </source>
</evidence>
<dbReference type="PANTHER" id="PTHR34387:SF2">
    <property type="entry name" value="SLR1258 PROTEIN"/>
    <property type="match status" value="1"/>
</dbReference>
<evidence type="ECO:0000313" key="3">
    <source>
        <dbReference type="Proteomes" id="UP000077927"/>
    </source>
</evidence>
<dbReference type="InterPro" id="IPR052022">
    <property type="entry name" value="26kDa_periplasmic_antigen"/>
</dbReference>
<reference evidence="2 3" key="1">
    <citation type="submission" date="2015-09" db="EMBL/GenBank/DDBJ databases">
        <authorList>
            <person name="Xu Y."/>
            <person name="Nagy A."/>
            <person name="Liu N.T."/>
            <person name="Nou X."/>
        </authorList>
    </citation>
    <scope>NUCLEOTIDE SEQUENCE [LARGE SCALE GENOMIC DNA]</scope>
    <source>
        <strain evidence="2 3">FC1138</strain>
    </source>
</reference>
<accession>A0AAC9BL23</accession>
<protein>
    <recommendedName>
        <fullName evidence="4">SIMPL domain-containing protein</fullName>
    </recommendedName>
</protein>
<evidence type="ECO:0008006" key="4">
    <source>
        <dbReference type="Google" id="ProtNLM"/>
    </source>
</evidence>
<proteinExistence type="predicted"/>
<feature type="region of interest" description="Disordered" evidence="1">
    <location>
        <begin position="212"/>
        <end position="237"/>
    </location>
</feature>
<sequence>MAAERTGLTAIAIGLAVGLLGGAAILGHSLRDIRPSERFVTVRGVAEKQVTADLAIWPLKVRVAGNDLATASQSADAARDKVLAFLQDNGINAKDIVGRDVHVVDRQATDYAQANTQLRYMVEHTILVRSAEVDKVQKISQMTDKLVAAGVVLSSQGTWDKTSPQFLFTQLNAIKPGMMAEATKSAREAATQFAADSGSKVGAIRRASQGLFSIADRDRTGPDGGEGGGGPASDPNKKVRVVVSVDYFLEK</sequence>
<dbReference type="AlphaFoldDB" id="A0AAC9BL23"/>
<dbReference type="RefSeq" id="WP_021192923.1">
    <property type="nucleotide sequence ID" value="NZ_CP012606.1"/>
</dbReference>
<name>A0AAC9BL23_9RALS</name>
<dbReference type="Gene3D" id="3.30.70.2970">
    <property type="entry name" value="Protein of unknown function (DUF541), domain 2"/>
    <property type="match status" value="1"/>
</dbReference>
<organism evidence="2 3">
    <name type="scientific">Ralstonia insidiosa</name>
    <dbReference type="NCBI Taxonomy" id="190721"/>
    <lineage>
        <taxon>Bacteria</taxon>
        <taxon>Pseudomonadati</taxon>
        <taxon>Pseudomonadota</taxon>
        <taxon>Betaproteobacteria</taxon>
        <taxon>Burkholderiales</taxon>
        <taxon>Burkholderiaceae</taxon>
        <taxon>Ralstonia</taxon>
    </lineage>
</organism>
<dbReference type="InterPro" id="IPR007497">
    <property type="entry name" value="SIMPL/DUF541"/>
</dbReference>
<gene>
    <name evidence="2" type="ORF">ACS15_5735</name>
</gene>
<dbReference type="EMBL" id="CP012606">
    <property type="protein sequence ID" value="ANH75851.1"/>
    <property type="molecule type" value="Genomic_DNA"/>
</dbReference>
<dbReference type="KEGG" id="rin:ACS15_5735"/>
<dbReference type="GO" id="GO:0006974">
    <property type="term" value="P:DNA damage response"/>
    <property type="evidence" value="ECO:0007669"/>
    <property type="project" value="TreeGrafter"/>
</dbReference>
<dbReference type="PANTHER" id="PTHR34387">
    <property type="entry name" value="SLR1258 PROTEIN"/>
    <property type="match status" value="1"/>
</dbReference>
<dbReference type="InterPro" id="IPR016907">
    <property type="entry name" value="UCP029033"/>
</dbReference>
<dbReference type="Pfam" id="PF04402">
    <property type="entry name" value="SIMPL"/>
    <property type="match status" value="1"/>
</dbReference>
<evidence type="ECO:0000313" key="2">
    <source>
        <dbReference type="EMBL" id="ANH75851.1"/>
    </source>
</evidence>
<feature type="compositionally biased region" description="Gly residues" evidence="1">
    <location>
        <begin position="222"/>
        <end position="231"/>
    </location>
</feature>
<dbReference type="PIRSF" id="PIRSF029033">
    <property type="entry name" value="UCP029033"/>
    <property type="match status" value="1"/>
</dbReference>
<dbReference type="Proteomes" id="UP000077927">
    <property type="component" value="Chromosome 2"/>
</dbReference>